<protein>
    <submittedName>
        <fullName evidence="1">Uncharacterized protein</fullName>
    </submittedName>
</protein>
<dbReference type="OrthoDB" id="6024958at2"/>
<evidence type="ECO:0000313" key="2">
    <source>
        <dbReference type="Proteomes" id="UP000316471"/>
    </source>
</evidence>
<gene>
    <name evidence="1" type="ORF">IP93_01294</name>
</gene>
<name>A0A562LWT4_9GAMM</name>
<keyword evidence="2" id="KW-1185">Reference proteome</keyword>
<comment type="caution">
    <text evidence="1">The sequence shown here is derived from an EMBL/GenBank/DDBJ whole genome shotgun (WGS) entry which is preliminary data.</text>
</comment>
<reference evidence="1 2" key="1">
    <citation type="journal article" date="2015" name="Stand. Genomic Sci.">
        <title>Genomic Encyclopedia of Bacterial and Archaeal Type Strains, Phase III: the genomes of soil and plant-associated and newly described type strains.</title>
        <authorList>
            <person name="Whitman W.B."/>
            <person name="Woyke T."/>
            <person name="Klenk H.P."/>
            <person name="Zhou Y."/>
            <person name="Lilburn T.G."/>
            <person name="Beck B.J."/>
            <person name="De Vos P."/>
            <person name="Vandamme P."/>
            <person name="Eisen J.A."/>
            <person name="Garrity G."/>
            <person name="Hugenholtz P."/>
            <person name="Kyrpides N.C."/>
        </authorList>
    </citation>
    <scope>NUCLEOTIDE SEQUENCE [LARGE SCALE GENOMIC DNA]</scope>
    <source>
        <strain evidence="1 2">CGMCC 1.10136</strain>
    </source>
</reference>
<dbReference type="Proteomes" id="UP000316471">
    <property type="component" value="Unassembled WGS sequence"/>
</dbReference>
<proteinExistence type="predicted"/>
<evidence type="ECO:0000313" key="1">
    <source>
        <dbReference type="EMBL" id="TWI12013.1"/>
    </source>
</evidence>
<dbReference type="AlphaFoldDB" id="A0A562LWT4"/>
<organism evidence="1 2">
    <name type="scientific">Aerolutibacter ruishenii</name>
    <dbReference type="NCBI Taxonomy" id="686800"/>
    <lineage>
        <taxon>Bacteria</taxon>
        <taxon>Pseudomonadati</taxon>
        <taxon>Pseudomonadota</taxon>
        <taxon>Gammaproteobacteria</taxon>
        <taxon>Lysobacterales</taxon>
        <taxon>Lysobacteraceae</taxon>
        <taxon>Aerolutibacter</taxon>
    </lineage>
</organism>
<accession>A0A562LWT4</accession>
<dbReference type="RefSeq" id="WP_144813469.1">
    <property type="nucleotide sequence ID" value="NZ_VLKP01000004.1"/>
</dbReference>
<dbReference type="EMBL" id="VLKP01000004">
    <property type="protein sequence ID" value="TWI12013.1"/>
    <property type="molecule type" value="Genomic_DNA"/>
</dbReference>
<sequence length="93" mass="10676">MKNQSRIFDMPHCTVRYSVRLTPKAVDGRAVDAVGIFYEEREQDLLGQPGDLISRRLVTFSGPSGYSLRDLMTRGNDWKMDVLSRIDPLKWDS</sequence>